<reference evidence="1" key="1">
    <citation type="submission" date="2020-07" db="EMBL/GenBank/DDBJ databases">
        <title>Clarias magur genome sequencing, assembly and annotation.</title>
        <authorList>
            <person name="Kushwaha B."/>
            <person name="Kumar R."/>
            <person name="Das P."/>
            <person name="Joshi C.G."/>
            <person name="Kumar D."/>
            <person name="Nagpure N.S."/>
            <person name="Pandey M."/>
            <person name="Agarwal S."/>
            <person name="Srivastava S."/>
            <person name="Singh M."/>
            <person name="Sahoo L."/>
            <person name="Jayasankar P."/>
            <person name="Meher P.K."/>
            <person name="Koringa P.G."/>
            <person name="Iquebal M.A."/>
            <person name="Das S.P."/>
            <person name="Bit A."/>
            <person name="Patnaik S."/>
            <person name="Patel N."/>
            <person name="Shah T.M."/>
            <person name="Hinsu A."/>
            <person name="Jena J.K."/>
        </authorList>
    </citation>
    <scope>NUCLEOTIDE SEQUENCE</scope>
    <source>
        <strain evidence="1">CIFAMagur01</strain>
        <tissue evidence="1">Testis</tissue>
    </source>
</reference>
<gene>
    <name evidence="1" type="primary">recU</name>
    <name evidence="1" type="ORF">DAT39_008503</name>
</gene>
<dbReference type="AlphaFoldDB" id="A0A8J4X481"/>
<name>A0A8J4X481_CLAMG</name>
<proteinExistence type="predicted"/>
<keyword evidence="1" id="KW-0032">Aminotransferase</keyword>
<comment type="caution">
    <text evidence="1">The sequence shown here is derived from an EMBL/GenBank/DDBJ whole genome shotgun (WGS) entry which is preliminary data.</text>
</comment>
<evidence type="ECO:0000313" key="2">
    <source>
        <dbReference type="Proteomes" id="UP000727407"/>
    </source>
</evidence>
<sequence length="133" mass="14897">MHHSLHLIKLGAPRRVDCLQKTDMLELMAPGLDETPLFNLNKQNAAGKKGDATPHDLHRQQSKMLPFEFSKENRFVSAPVKCLPRNPAMKGWCDRGHCIEGLSGAAAHVDILFQSVAAHVHHRSANWHCLDLH</sequence>
<keyword evidence="2" id="KW-1185">Reference proteome</keyword>
<protein>
    <submittedName>
        <fullName evidence="1">Histidinol-phosphate aminotransferase</fullName>
    </submittedName>
</protein>
<organism evidence="1 2">
    <name type="scientific">Clarias magur</name>
    <name type="common">Asian catfish</name>
    <name type="synonym">Macropteronotus magur</name>
    <dbReference type="NCBI Taxonomy" id="1594786"/>
    <lineage>
        <taxon>Eukaryota</taxon>
        <taxon>Metazoa</taxon>
        <taxon>Chordata</taxon>
        <taxon>Craniata</taxon>
        <taxon>Vertebrata</taxon>
        <taxon>Euteleostomi</taxon>
        <taxon>Actinopterygii</taxon>
        <taxon>Neopterygii</taxon>
        <taxon>Teleostei</taxon>
        <taxon>Ostariophysi</taxon>
        <taxon>Siluriformes</taxon>
        <taxon>Clariidae</taxon>
        <taxon>Clarias</taxon>
    </lineage>
</organism>
<dbReference type="GO" id="GO:0008483">
    <property type="term" value="F:transaminase activity"/>
    <property type="evidence" value="ECO:0007669"/>
    <property type="project" value="UniProtKB-KW"/>
</dbReference>
<feature type="non-terminal residue" evidence="1">
    <location>
        <position position="133"/>
    </location>
</feature>
<dbReference type="Proteomes" id="UP000727407">
    <property type="component" value="Unassembled WGS sequence"/>
</dbReference>
<evidence type="ECO:0000313" key="1">
    <source>
        <dbReference type="EMBL" id="KAF5901769.1"/>
    </source>
</evidence>
<accession>A0A8J4X481</accession>
<keyword evidence="1" id="KW-0808">Transferase</keyword>
<dbReference type="EMBL" id="QNUK01000105">
    <property type="protein sequence ID" value="KAF5901769.1"/>
    <property type="molecule type" value="Genomic_DNA"/>
</dbReference>